<dbReference type="OrthoDB" id="5295945at2"/>
<evidence type="ECO:0000256" key="2">
    <source>
        <dbReference type="ARBA" id="ARBA00005019"/>
    </source>
</evidence>
<proteinExistence type="inferred from homology"/>
<comment type="catalytic activity">
    <reaction evidence="10 11">
        <text>nicotinate beta-D-ribonucleotide + ATP + H(+) = deamido-NAD(+) + diphosphate</text>
        <dbReference type="Rhea" id="RHEA:22860"/>
        <dbReference type="ChEBI" id="CHEBI:15378"/>
        <dbReference type="ChEBI" id="CHEBI:30616"/>
        <dbReference type="ChEBI" id="CHEBI:33019"/>
        <dbReference type="ChEBI" id="CHEBI:57502"/>
        <dbReference type="ChEBI" id="CHEBI:58437"/>
        <dbReference type="EC" id="2.7.7.18"/>
    </reaction>
</comment>
<dbReference type="RefSeq" id="WP_106541838.1">
    <property type="nucleotide sequence ID" value="NZ_BLAU01000001.1"/>
</dbReference>
<dbReference type="CDD" id="cd02165">
    <property type="entry name" value="NMNAT"/>
    <property type="match status" value="1"/>
</dbReference>
<dbReference type="UniPathway" id="UPA00253">
    <property type="reaction ID" value="UER00332"/>
</dbReference>
<dbReference type="InterPro" id="IPR005248">
    <property type="entry name" value="NadD/NMNAT"/>
</dbReference>
<keyword evidence="16" id="KW-1185">Reference proteome</keyword>
<comment type="function">
    <text evidence="1 11">Catalyzes the reversible adenylation of nicotinate mononucleotide (NaMN) to nicotinic acid adenine dinucleotide (NaAD).</text>
</comment>
<dbReference type="PANTHER" id="PTHR39321:SF3">
    <property type="entry name" value="PHOSPHOPANTETHEINE ADENYLYLTRANSFERASE"/>
    <property type="match status" value="1"/>
</dbReference>
<evidence type="ECO:0000313" key="13">
    <source>
        <dbReference type="EMBL" id="GET23570.1"/>
    </source>
</evidence>
<sequence>MKITLYFGSFSPIHNGHLAIAHNVLREKLSDELWLVVSPQNPLKEEEMLWPEADRLAMVQLAIEGKEGIKASDYEFHLPRPSYTYQTLLRLKQDFPQHSFNVLIGGDNLQAFDHWRDHRKILDEFGLIVYPRPGYENEELANHPNVTLLNAPLLDISSTEIRERLSKGLSLVPLVPQKVADYIHTKNFS</sequence>
<dbReference type="Proteomes" id="UP000396862">
    <property type="component" value="Unassembled WGS sequence"/>
</dbReference>
<dbReference type="NCBIfam" id="TIGR00482">
    <property type="entry name" value="nicotinate (nicotinamide) nucleotide adenylyltransferase"/>
    <property type="match status" value="1"/>
</dbReference>
<evidence type="ECO:0000256" key="3">
    <source>
        <dbReference type="ARBA" id="ARBA00009014"/>
    </source>
</evidence>
<reference evidence="13 16" key="2">
    <citation type="submission" date="2019-10" db="EMBL/GenBank/DDBJ databases">
        <title>Prolixibacter strains distinguished by the presence of nitrate reductase genes were adept at nitrate-dependent anaerobic corrosion of metallic iron and carbon steel.</title>
        <authorList>
            <person name="Iino T."/>
            <person name="Shono N."/>
            <person name="Ito K."/>
            <person name="Nakamura R."/>
            <person name="Sueoka K."/>
            <person name="Harayama S."/>
            <person name="Ohkuma M."/>
        </authorList>
    </citation>
    <scope>NUCLEOTIDE SEQUENCE [LARGE SCALE GENOMIC DNA]</scope>
    <source>
        <strain evidence="13 16">MIC1-1</strain>
    </source>
</reference>
<evidence type="ECO:0000256" key="10">
    <source>
        <dbReference type="ARBA" id="ARBA00048721"/>
    </source>
</evidence>
<evidence type="ECO:0000256" key="6">
    <source>
        <dbReference type="ARBA" id="ARBA00022695"/>
    </source>
</evidence>
<organism evidence="14 15">
    <name type="scientific">Prolixibacter denitrificans</name>
    <dbReference type="NCBI Taxonomy" id="1541063"/>
    <lineage>
        <taxon>Bacteria</taxon>
        <taxon>Pseudomonadati</taxon>
        <taxon>Bacteroidota</taxon>
        <taxon>Bacteroidia</taxon>
        <taxon>Marinilabiliales</taxon>
        <taxon>Prolixibacteraceae</taxon>
        <taxon>Prolixibacter</taxon>
    </lineage>
</organism>
<dbReference type="InterPro" id="IPR014729">
    <property type="entry name" value="Rossmann-like_a/b/a_fold"/>
</dbReference>
<name>A0A2P8CGC9_9BACT</name>
<dbReference type="HAMAP" id="MF_00244">
    <property type="entry name" value="NaMN_adenylyltr"/>
    <property type="match status" value="1"/>
</dbReference>
<reference evidence="14 15" key="1">
    <citation type="submission" date="2018-03" db="EMBL/GenBank/DDBJ databases">
        <title>Genomic Encyclopedia of Archaeal and Bacterial Type Strains, Phase II (KMG-II): from individual species to whole genera.</title>
        <authorList>
            <person name="Goeker M."/>
        </authorList>
    </citation>
    <scope>NUCLEOTIDE SEQUENCE [LARGE SCALE GENOMIC DNA]</scope>
    <source>
        <strain evidence="14 15">DSM 27267</strain>
    </source>
</reference>
<gene>
    <name evidence="11 13" type="primary">nadD</name>
    <name evidence="14" type="ORF">CLV93_103454</name>
    <name evidence="13" type="ORF">JCM18694_38160</name>
</gene>
<dbReference type="EC" id="2.7.7.18" evidence="11"/>
<dbReference type="Gene3D" id="3.40.50.620">
    <property type="entry name" value="HUPs"/>
    <property type="match status" value="1"/>
</dbReference>
<evidence type="ECO:0000256" key="11">
    <source>
        <dbReference type="HAMAP-Rule" id="MF_00244"/>
    </source>
</evidence>
<evidence type="ECO:0000256" key="5">
    <source>
        <dbReference type="ARBA" id="ARBA00022679"/>
    </source>
</evidence>
<dbReference type="InterPro" id="IPR004821">
    <property type="entry name" value="Cyt_trans-like"/>
</dbReference>
<dbReference type="GO" id="GO:0009435">
    <property type="term" value="P:NAD+ biosynthetic process"/>
    <property type="evidence" value="ECO:0007669"/>
    <property type="project" value="UniProtKB-UniRule"/>
</dbReference>
<dbReference type="EMBL" id="BLAU01000001">
    <property type="protein sequence ID" value="GET23570.1"/>
    <property type="molecule type" value="Genomic_DNA"/>
</dbReference>
<keyword evidence="6 11" id="KW-0548">Nucleotidyltransferase</keyword>
<evidence type="ECO:0000256" key="8">
    <source>
        <dbReference type="ARBA" id="ARBA00022840"/>
    </source>
</evidence>
<dbReference type="SUPFAM" id="SSF52374">
    <property type="entry name" value="Nucleotidylyl transferase"/>
    <property type="match status" value="1"/>
</dbReference>
<evidence type="ECO:0000313" key="16">
    <source>
        <dbReference type="Proteomes" id="UP000396862"/>
    </source>
</evidence>
<evidence type="ECO:0000313" key="15">
    <source>
        <dbReference type="Proteomes" id="UP000240621"/>
    </source>
</evidence>
<evidence type="ECO:0000256" key="9">
    <source>
        <dbReference type="ARBA" id="ARBA00023027"/>
    </source>
</evidence>
<evidence type="ECO:0000259" key="12">
    <source>
        <dbReference type="Pfam" id="PF01467"/>
    </source>
</evidence>
<evidence type="ECO:0000256" key="7">
    <source>
        <dbReference type="ARBA" id="ARBA00022741"/>
    </source>
</evidence>
<evidence type="ECO:0000256" key="1">
    <source>
        <dbReference type="ARBA" id="ARBA00002324"/>
    </source>
</evidence>
<dbReference type="PANTHER" id="PTHR39321">
    <property type="entry name" value="NICOTINATE-NUCLEOTIDE ADENYLYLTRANSFERASE-RELATED"/>
    <property type="match status" value="1"/>
</dbReference>
<keyword evidence="7 11" id="KW-0547">Nucleotide-binding</keyword>
<evidence type="ECO:0000313" key="14">
    <source>
        <dbReference type="EMBL" id="PSK84028.1"/>
    </source>
</evidence>
<keyword evidence="9 11" id="KW-0520">NAD</keyword>
<dbReference type="EMBL" id="PYGC01000003">
    <property type="protein sequence ID" value="PSK84028.1"/>
    <property type="molecule type" value="Genomic_DNA"/>
</dbReference>
<dbReference type="GO" id="GO:0004515">
    <property type="term" value="F:nicotinate-nucleotide adenylyltransferase activity"/>
    <property type="evidence" value="ECO:0007669"/>
    <property type="project" value="UniProtKB-UniRule"/>
</dbReference>
<dbReference type="NCBIfam" id="TIGR00125">
    <property type="entry name" value="cyt_tran_rel"/>
    <property type="match status" value="1"/>
</dbReference>
<dbReference type="AlphaFoldDB" id="A0A2P8CGC9"/>
<keyword evidence="4 11" id="KW-0662">Pyridine nucleotide biosynthesis</keyword>
<accession>A0A2P8CGC9</accession>
<protein>
    <recommendedName>
        <fullName evidence="11">Probable nicotinate-nucleotide adenylyltransferase</fullName>
        <ecNumber evidence="11">2.7.7.18</ecNumber>
    </recommendedName>
    <alternativeName>
        <fullName evidence="11">Deamido-NAD(+) diphosphorylase</fullName>
    </alternativeName>
    <alternativeName>
        <fullName evidence="11">Deamido-NAD(+) pyrophosphorylase</fullName>
    </alternativeName>
    <alternativeName>
        <fullName evidence="11">Nicotinate mononucleotide adenylyltransferase</fullName>
        <shortName evidence="11">NaMN adenylyltransferase</shortName>
    </alternativeName>
</protein>
<comment type="pathway">
    <text evidence="2 11">Cofactor biosynthesis; NAD(+) biosynthesis; deamido-NAD(+) from nicotinate D-ribonucleotide: step 1/1.</text>
</comment>
<dbReference type="Proteomes" id="UP000240621">
    <property type="component" value="Unassembled WGS sequence"/>
</dbReference>
<evidence type="ECO:0000256" key="4">
    <source>
        <dbReference type="ARBA" id="ARBA00022642"/>
    </source>
</evidence>
<dbReference type="GO" id="GO:0005524">
    <property type="term" value="F:ATP binding"/>
    <property type="evidence" value="ECO:0007669"/>
    <property type="project" value="UniProtKB-KW"/>
</dbReference>
<keyword evidence="8 11" id="KW-0067">ATP-binding</keyword>
<comment type="caution">
    <text evidence="14">The sequence shown here is derived from an EMBL/GenBank/DDBJ whole genome shotgun (WGS) entry which is preliminary data.</text>
</comment>
<dbReference type="Pfam" id="PF01467">
    <property type="entry name" value="CTP_transf_like"/>
    <property type="match status" value="1"/>
</dbReference>
<keyword evidence="5 11" id="KW-0808">Transferase</keyword>
<comment type="similarity">
    <text evidence="3 11">Belongs to the NadD family.</text>
</comment>
<feature type="domain" description="Cytidyltransferase-like" evidence="12">
    <location>
        <begin position="5"/>
        <end position="164"/>
    </location>
</feature>